<proteinExistence type="predicted"/>
<gene>
    <name evidence="2" type="ORF">Ctob_009435</name>
</gene>
<evidence type="ECO:0000256" key="1">
    <source>
        <dbReference type="SAM" id="MobiDB-lite"/>
    </source>
</evidence>
<accession>A0A0M0JUJ9</accession>
<dbReference type="EMBL" id="JWZX01002312">
    <property type="protein sequence ID" value="KOO30002.1"/>
    <property type="molecule type" value="Genomic_DNA"/>
</dbReference>
<dbReference type="AlphaFoldDB" id="A0A0M0JUJ9"/>
<organism evidence="2 3">
    <name type="scientific">Chrysochromulina tobinii</name>
    <dbReference type="NCBI Taxonomy" id="1460289"/>
    <lineage>
        <taxon>Eukaryota</taxon>
        <taxon>Haptista</taxon>
        <taxon>Haptophyta</taxon>
        <taxon>Prymnesiophyceae</taxon>
        <taxon>Prymnesiales</taxon>
        <taxon>Chrysochromulinaceae</taxon>
        <taxon>Chrysochromulina</taxon>
    </lineage>
</organism>
<evidence type="ECO:0000313" key="2">
    <source>
        <dbReference type="EMBL" id="KOO30002.1"/>
    </source>
</evidence>
<sequence>MHEPQKQPYVMPPPGYAGHLRNANAGDATSTWGTSHWKIGQTPKGVGSPTRSPPKGPTMSPEQLAEKRDMDEANELLDLRSLGIRAALKVAQPQGGGGLSF</sequence>
<protein>
    <submittedName>
        <fullName evidence="2">Uncharacterized protein</fullName>
    </submittedName>
</protein>
<name>A0A0M0JUJ9_9EUKA</name>
<reference evidence="3" key="1">
    <citation type="journal article" date="2015" name="PLoS Genet.">
        <title>Genome Sequence and Transcriptome Analyses of Chrysochromulina tobin: Metabolic Tools for Enhanced Algal Fitness in the Prominent Order Prymnesiales (Haptophyceae).</title>
        <authorList>
            <person name="Hovde B.T."/>
            <person name="Deodato C.R."/>
            <person name="Hunsperger H.M."/>
            <person name="Ryken S.A."/>
            <person name="Yost W."/>
            <person name="Jha R.K."/>
            <person name="Patterson J."/>
            <person name="Monnat R.J. Jr."/>
            <person name="Barlow S.B."/>
            <person name="Starkenburg S.R."/>
            <person name="Cattolico R.A."/>
        </authorList>
    </citation>
    <scope>NUCLEOTIDE SEQUENCE</scope>
    <source>
        <strain evidence="3">CCMP291</strain>
    </source>
</reference>
<comment type="caution">
    <text evidence="2">The sequence shown here is derived from an EMBL/GenBank/DDBJ whole genome shotgun (WGS) entry which is preliminary data.</text>
</comment>
<feature type="region of interest" description="Disordered" evidence="1">
    <location>
        <begin position="1"/>
        <end position="72"/>
    </location>
</feature>
<evidence type="ECO:0000313" key="3">
    <source>
        <dbReference type="Proteomes" id="UP000037460"/>
    </source>
</evidence>
<keyword evidence="3" id="KW-1185">Reference proteome</keyword>
<dbReference type="Proteomes" id="UP000037460">
    <property type="component" value="Unassembled WGS sequence"/>
</dbReference>